<dbReference type="PANTHER" id="PTHR11228">
    <property type="entry name" value="RADICAL SAM DOMAIN PROTEIN"/>
    <property type="match status" value="1"/>
</dbReference>
<dbReference type="InterPro" id="IPR013785">
    <property type="entry name" value="Aldolase_TIM"/>
</dbReference>
<name>A0AAU2JRX1_9ACTN</name>
<dbReference type="Pfam" id="PF04055">
    <property type="entry name" value="Radical_SAM"/>
    <property type="match status" value="1"/>
</dbReference>
<dbReference type="SFLD" id="SFLDG01386">
    <property type="entry name" value="main_SPASM_domain-containing"/>
    <property type="match status" value="1"/>
</dbReference>
<dbReference type="GO" id="GO:0046872">
    <property type="term" value="F:metal ion binding"/>
    <property type="evidence" value="ECO:0007669"/>
    <property type="project" value="UniProtKB-KW"/>
</dbReference>
<keyword evidence="4" id="KW-0411">Iron-sulfur</keyword>
<dbReference type="PROSITE" id="PS51918">
    <property type="entry name" value="RADICAL_SAM"/>
    <property type="match status" value="1"/>
</dbReference>
<dbReference type="GO" id="GO:0051536">
    <property type="term" value="F:iron-sulfur cluster binding"/>
    <property type="evidence" value="ECO:0007669"/>
    <property type="project" value="UniProtKB-KW"/>
</dbReference>
<dbReference type="SFLD" id="SFLDS00029">
    <property type="entry name" value="Radical_SAM"/>
    <property type="match status" value="1"/>
</dbReference>
<evidence type="ECO:0000259" key="5">
    <source>
        <dbReference type="PROSITE" id="PS51918"/>
    </source>
</evidence>
<dbReference type="CDD" id="cd01335">
    <property type="entry name" value="Radical_SAM"/>
    <property type="match status" value="1"/>
</dbReference>
<evidence type="ECO:0000256" key="2">
    <source>
        <dbReference type="ARBA" id="ARBA00022723"/>
    </source>
</evidence>
<organism evidence="6">
    <name type="scientific">Streptomyces sp. NBC_00049</name>
    <dbReference type="NCBI Taxonomy" id="2903617"/>
    <lineage>
        <taxon>Bacteria</taxon>
        <taxon>Bacillati</taxon>
        <taxon>Actinomycetota</taxon>
        <taxon>Actinomycetes</taxon>
        <taxon>Kitasatosporales</taxon>
        <taxon>Streptomycetaceae</taxon>
        <taxon>Streptomyces</taxon>
    </lineage>
</organism>
<protein>
    <submittedName>
        <fullName evidence="6">Radical SAM protein</fullName>
    </submittedName>
</protein>
<dbReference type="Gene3D" id="3.20.20.70">
    <property type="entry name" value="Aldolase class I"/>
    <property type="match status" value="1"/>
</dbReference>
<dbReference type="EMBL" id="CP108264">
    <property type="protein sequence ID" value="WTU74491.1"/>
    <property type="molecule type" value="Genomic_DNA"/>
</dbReference>
<feature type="domain" description="Radical SAM core" evidence="5">
    <location>
        <begin position="20"/>
        <end position="233"/>
    </location>
</feature>
<proteinExistence type="predicted"/>
<dbReference type="PANTHER" id="PTHR11228:SF7">
    <property type="entry name" value="PQQA PEPTIDE CYCLASE"/>
    <property type="match status" value="1"/>
</dbReference>
<dbReference type="SUPFAM" id="SSF102114">
    <property type="entry name" value="Radical SAM enzymes"/>
    <property type="match status" value="1"/>
</dbReference>
<keyword evidence="1" id="KW-0949">S-adenosyl-L-methionine</keyword>
<dbReference type="SFLD" id="SFLDG01067">
    <property type="entry name" value="SPASM/twitch_domain_containing"/>
    <property type="match status" value="1"/>
</dbReference>
<evidence type="ECO:0000256" key="3">
    <source>
        <dbReference type="ARBA" id="ARBA00023004"/>
    </source>
</evidence>
<dbReference type="InterPro" id="IPR050377">
    <property type="entry name" value="Radical_SAM_PqqE_MftC-like"/>
</dbReference>
<accession>A0AAU2JRX1</accession>
<dbReference type="AlphaFoldDB" id="A0AAU2JRX1"/>
<keyword evidence="2" id="KW-0479">Metal-binding</keyword>
<reference evidence="6" key="1">
    <citation type="submission" date="2022-10" db="EMBL/GenBank/DDBJ databases">
        <title>The complete genomes of actinobacterial strains from the NBC collection.</title>
        <authorList>
            <person name="Joergensen T.S."/>
            <person name="Alvarez Arevalo M."/>
            <person name="Sterndorff E.B."/>
            <person name="Faurdal D."/>
            <person name="Vuksanovic O."/>
            <person name="Mourched A.-S."/>
            <person name="Charusanti P."/>
            <person name="Shaw S."/>
            <person name="Blin K."/>
            <person name="Weber T."/>
        </authorList>
    </citation>
    <scope>NUCLEOTIDE SEQUENCE</scope>
    <source>
        <strain evidence="6">NBC_00049</strain>
    </source>
</reference>
<gene>
    <name evidence="6" type="ORF">OG327_14800</name>
</gene>
<dbReference type="GO" id="GO:0003824">
    <property type="term" value="F:catalytic activity"/>
    <property type="evidence" value="ECO:0007669"/>
    <property type="project" value="InterPro"/>
</dbReference>
<sequence length="354" mass="38909">MSGQDVSGQVCAEPVREDESVWLDFLWLELTNRCNLQCVHCYTDSHPQSGHRDLLSKDHYDKVMTDAYALGCRKVQLIGGEPQLSPHFGHLLARAEEIGYEFVEVFSNLTHLADETVDFAAEHDVAFATSVYSHDPAVHDRVTKVRSSHERTVRNLRRLLERGVTVRAAVIAIDQGQEEIGRTKDFLNGMGVDSVRVGDIREFGRAQDVMSQDAQLSGLCGHCWRGRLCVSPDGTAYACVMAREWPVGNVLEEDLAQILRGGPLDRMRQTIREEVWVPRAQAHAERSKTCAPSKPGEPGPYCAPDLGPCGPGDCPQGGDPTPACVPDGCPQSCEPDTCPQSCEPNPFCGPDVEK</sequence>
<evidence type="ECO:0000313" key="6">
    <source>
        <dbReference type="EMBL" id="WTU74491.1"/>
    </source>
</evidence>
<evidence type="ECO:0000256" key="1">
    <source>
        <dbReference type="ARBA" id="ARBA00022691"/>
    </source>
</evidence>
<dbReference type="InterPro" id="IPR058240">
    <property type="entry name" value="rSAM_sf"/>
</dbReference>
<dbReference type="Pfam" id="PF13186">
    <property type="entry name" value="SPASM"/>
    <property type="match status" value="1"/>
</dbReference>
<dbReference type="InterPro" id="IPR023885">
    <property type="entry name" value="4Fe4S-binding_SPASM_dom"/>
</dbReference>
<dbReference type="CDD" id="cd21109">
    <property type="entry name" value="SPASM"/>
    <property type="match status" value="1"/>
</dbReference>
<dbReference type="InterPro" id="IPR007197">
    <property type="entry name" value="rSAM"/>
</dbReference>
<evidence type="ECO:0000256" key="4">
    <source>
        <dbReference type="ARBA" id="ARBA00023014"/>
    </source>
</evidence>
<keyword evidence="3" id="KW-0408">Iron</keyword>